<dbReference type="EMBL" id="BK015714">
    <property type="protein sequence ID" value="DAE21621.1"/>
    <property type="molecule type" value="Genomic_DNA"/>
</dbReference>
<accession>A0A8S5QSA9</accession>
<protein>
    <submittedName>
        <fullName evidence="1">Uncharacterized protein</fullName>
    </submittedName>
</protein>
<reference evidence="1" key="1">
    <citation type="journal article" date="2021" name="Proc. Natl. Acad. Sci. U.S.A.">
        <title>A Catalog of Tens of Thousands of Viruses from Human Metagenomes Reveals Hidden Associations with Chronic Diseases.</title>
        <authorList>
            <person name="Tisza M.J."/>
            <person name="Buck C.B."/>
        </authorList>
    </citation>
    <scope>NUCLEOTIDE SEQUENCE</scope>
    <source>
        <strain evidence="1">Ct4be24</strain>
    </source>
</reference>
<sequence length="59" mass="6531">MHSLGRELLSRPDDFVTVTIGDREYSIVGITTVATHANIDDSTVHKTLMCEEINGCVLR</sequence>
<proteinExistence type="predicted"/>
<evidence type="ECO:0000313" key="1">
    <source>
        <dbReference type="EMBL" id="DAE21621.1"/>
    </source>
</evidence>
<organism evidence="1">
    <name type="scientific">Siphoviridae sp. ct4be24</name>
    <dbReference type="NCBI Taxonomy" id="2826289"/>
    <lineage>
        <taxon>Viruses</taxon>
        <taxon>Duplodnaviria</taxon>
        <taxon>Heunggongvirae</taxon>
        <taxon>Uroviricota</taxon>
        <taxon>Caudoviricetes</taxon>
    </lineage>
</organism>
<name>A0A8S5QSA9_9CAUD</name>